<evidence type="ECO:0000256" key="1">
    <source>
        <dbReference type="SAM" id="MobiDB-lite"/>
    </source>
</evidence>
<feature type="compositionally biased region" description="Pro residues" evidence="1">
    <location>
        <begin position="117"/>
        <end position="126"/>
    </location>
</feature>
<name>A0A074XSU1_9PEZI</name>
<evidence type="ECO:0000313" key="3">
    <source>
        <dbReference type="Proteomes" id="UP000027730"/>
    </source>
</evidence>
<evidence type="ECO:0000313" key="2">
    <source>
        <dbReference type="EMBL" id="KEQ77621.1"/>
    </source>
</evidence>
<dbReference type="SUPFAM" id="SSF55729">
    <property type="entry name" value="Acyl-CoA N-acyltransferases (Nat)"/>
    <property type="match status" value="1"/>
</dbReference>
<accession>A0A074XSU1</accession>
<dbReference type="AlphaFoldDB" id="A0A074XSU1"/>
<dbReference type="OrthoDB" id="329272at2759"/>
<reference evidence="2 3" key="1">
    <citation type="journal article" date="2014" name="BMC Genomics">
        <title>Genome sequencing of four Aureobasidium pullulans varieties: biotechnological potential, stress tolerance, and description of new species.</title>
        <authorList>
            <person name="Gostin Ar C."/>
            <person name="Ohm R.A."/>
            <person name="Kogej T."/>
            <person name="Sonjak S."/>
            <person name="Turk M."/>
            <person name="Zajc J."/>
            <person name="Zalar P."/>
            <person name="Grube M."/>
            <person name="Sun H."/>
            <person name="Han J."/>
            <person name="Sharma A."/>
            <person name="Chiniquy J."/>
            <person name="Ngan C.Y."/>
            <person name="Lipzen A."/>
            <person name="Barry K."/>
            <person name="Grigoriev I.V."/>
            <person name="Gunde-Cimerman N."/>
        </authorList>
    </citation>
    <scope>NUCLEOTIDE SEQUENCE [LARGE SCALE GENOMIC DNA]</scope>
    <source>
        <strain evidence="2 3">CBS 147.97</strain>
    </source>
</reference>
<dbReference type="GO" id="GO:0006048">
    <property type="term" value="P:UDP-N-acetylglucosamine biosynthetic process"/>
    <property type="evidence" value="ECO:0007669"/>
    <property type="project" value="UniProtKB-UniPathway"/>
</dbReference>
<dbReference type="Proteomes" id="UP000027730">
    <property type="component" value="Unassembled WGS sequence"/>
</dbReference>
<dbReference type="InterPro" id="IPR016181">
    <property type="entry name" value="Acyl_CoA_acyltransferase"/>
</dbReference>
<dbReference type="Gene3D" id="3.40.630.30">
    <property type="match status" value="1"/>
</dbReference>
<proteinExistence type="predicted"/>
<dbReference type="RefSeq" id="XP_013432222.1">
    <property type="nucleotide sequence ID" value="XM_013576768.1"/>
</dbReference>
<dbReference type="GeneID" id="25414487"/>
<gene>
    <name evidence="2" type="ORF">M436DRAFT_68810</name>
</gene>
<protein>
    <submittedName>
        <fullName evidence="2">Uncharacterized protein</fullName>
    </submittedName>
</protein>
<dbReference type="CDD" id="cd04301">
    <property type="entry name" value="NAT_SF"/>
    <property type="match status" value="1"/>
</dbReference>
<dbReference type="EMBL" id="KL584702">
    <property type="protein sequence ID" value="KEQ77621.1"/>
    <property type="molecule type" value="Genomic_DNA"/>
</dbReference>
<sequence length="281" mass="30631">MSQFISFLPPPGLALANYDSAALHTTQPQDVPETFRDAMSVREDVFVKEQNIALENEVDIDDARSFHWVAYASVGTSSSDGNAAMDGVDKDSATSAEKSGRKGSTAVRLPVGTIRLVPPPHPPHPEPGSSHKIDNHEGLPQDMQSGLSKTEMHDGKEAYIKLGRLSVLQPFRGLGLARLLIDAALTWASGNVDKILPPVSPAAAEQRKLELGGGAEVEDVWRGLVLVHAQAHLEKYWALFGFVKDESMGTWEEENIMHVGMWKRVDLSAESPTMRKMSVVS</sequence>
<feature type="region of interest" description="Disordered" evidence="1">
    <location>
        <begin position="79"/>
        <end position="147"/>
    </location>
</feature>
<dbReference type="HOGENOM" id="CLU_056607_0_0_1"/>
<organism evidence="2 3">
    <name type="scientific">Aureobasidium namibiae CBS 147.97</name>
    <dbReference type="NCBI Taxonomy" id="1043004"/>
    <lineage>
        <taxon>Eukaryota</taxon>
        <taxon>Fungi</taxon>
        <taxon>Dikarya</taxon>
        <taxon>Ascomycota</taxon>
        <taxon>Pezizomycotina</taxon>
        <taxon>Dothideomycetes</taxon>
        <taxon>Dothideomycetidae</taxon>
        <taxon>Dothideales</taxon>
        <taxon>Saccotheciaceae</taxon>
        <taxon>Aureobasidium</taxon>
    </lineage>
</organism>
<dbReference type="UniPathway" id="UPA00113">
    <property type="reaction ID" value="UER00529"/>
</dbReference>
<keyword evidence="3" id="KW-1185">Reference proteome</keyword>
<feature type="compositionally biased region" description="Basic and acidic residues" evidence="1">
    <location>
        <begin position="129"/>
        <end position="139"/>
    </location>
</feature>